<keyword evidence="4" id="KW-1185">Reference proteome</keyword>
<keyword evidence="2" id="KW-0472">Membrane</keyword>
<feature type="compositionally biased region" description="Polar residues" evidence="1">
    <location>
        <begin position="391"/>
        <end position="402"/>
    </location>
</feature>
<reference evidence="3" key="1">
    <citation type="submission" date="2023-10" db="EMBL/GenBank/DDBJ databases">
        <authorList>
            <person name="Chen Y."/>
            <person name="Shah S."/>
            <person name="Dougan E. K."/>
            <person name="Thang M."/>
            <person name="Chan C."/>
        </authorList>
    </citation>
    <scope>NUCLEOTIDE SEQUENCE [LARGE SCALE GENOMIC DNA]</scope>
</reference>
<feature type="transmembrane region" description="Helical" evidence="2">
    <location>
        <begin position="562"/>
        <end position="581"/>
    </location>
</feature>
<evidence type="ECO:0000313" key="4">
    <source>
        <dbReference type="Proteomes" id="UP001189429"/>
    </source>
</evidence>
<name>A0ABN9YBR3_9DINO</name>
<evidence type="ECO:0000256" key="2">
    <source>
        <dbReference type="SAM" id="Phobius"/>
    </source>
</evidence>
<feature type="compositionally biased region" description="Low complexity" evidence="1">
    <location>
        <begin position="424"/>
        <end position="448"/>
    </location>
</feature>
<feature type="region of interest" description="Disordered" evidence="1">
    <location>
        <begin position="1"/>
        <end position="49"/>
    </location>
</feature>
<keyword evidence="2" id="KW-0812">Transmembrane</keyword>
<keyword evidence="2" id="KW-1133">Transmembrane helix</keyword>
<feature type="transmembrane region" description="Helical" evidence="2">
    <location>
        <begin position="676"/>
        <end position="697"/>
    </location>
</feature>
<feature type="region of interest" description="Disordered" evidence="1">
    <location>
        <begin position="144"/>
        <end position="164"/>
    </location>
</feature>
<proteinExistence type="predicted"/>
<feature type="transmembrane region" description="Helical" evidence="2">
    <location>
        <begin position="647"/>
        <end position="664"/>
    </location>
</feature>
<dbReference type="EMBL" id="CAUYUJ010022317">
    <property type="protein sequence ID" value="CAK0910084.1"/>
    <property type="molecule type" value="Genomic_DNA"/>
</dbReference>
<feature type="transmembrane region" description="Helical" evidence="2">
    <location>
        <begin position="778"/>
        <end position="798"/>
    </location>
</feature>
<protein>
    <submittedName>
        <fullName evidence="3">Uncharacterized protein</fullName>
    </submittedName>
</protein>
<accession>A0ABN9YBR3</accession>
<feature type="non-terminal residue" evidence="3">
    <location>
        <position position="1"/>
    </location>
</feature>
<dbReference type="Proteomes" id="UP001189429">
    <property type="component" value="Unassembled WGS sequence"/>
</dbReference>
<feature type="transmembrane region" description="Helical" evidence="2">
    <location>
        <begin position="852"/>
        <end position="871"/>
    </location>
</feature>
<sequence length="875" mass="90810">GRWEAPRRRRACRERRSSEAPAGAALAASTMGSTRAAGGPGHPPDGEVRDALRGVMGQLLEEQEKRLLKAIKGLLDASLAQYDLSSAVPQDAPEYGTLHCGLGGVAADKPAPGCPMEAAALPESTMSKMNSGSVFQILTRPVGMASPASRDKAGPAARRGGVRSFEDARARELLQSGLWQKKTLPDMTARLSSDSPPVCASKSEARGDCCPVPVPSDRGESMTCPELPSMPLDVDEDPPESPSPKVGPQRTQAPARAGGPGGPDGGHAAELEARRGPRGPRPVGGEFSDLVGAVPAPSGDVPAGSCGSGSPRQLGPGLSWMPRGLQPALPPLLQRYSSSSCTEGGQEEAPSESGRAADDSGARSQSTARSFQYSLPLSECSYRGMRLVTTEVNPTPSNNLLFTGQREGASSPRAAVPLGSEGPAAGAHLGAAAGADGAPSASACDASAGGAGRADWGEQEPTSSLATIGKPSRPRWSLPDGAAAAEEGAPTVQKLRQRREDGLLGAVVHKPPALDPASSCYSAADELSSEQGVGAPLWLRLCGTLPWRRGGCAAGRRGGPQAAYSLLVLALTALAACFFAASALGCSAEGCQSTGGLALATGSLLGLLALRRLEQSSVLGSSDALLVAYAQRQQIVEPWARAMRGSAAQLALLWVCSAGLRGISLWRRSPAAPMEAASAGVFVAVSFVFLGVVDGILHASCALSMMIDSYVAHFDQQFKLERSVYEWNLLQAVLRKVSKALEWSFAIVQSTALSLVLQGVVSLYGAHAVHADVDDMTSIGSDALLVVAAMLSFFKAAAVSDRCMRMPALINSLNFGRDVDTQRHYLVEFINYSAAGFYVGELRLTTAMAVKLTYFGCVVAFAGLSNFYSAVDTDG</sequence>
<gene>
    <name evidence="3" type="ORF">PCOR1329_LOCUS84338</name>
</gene>
<feature type="transmembrane region" description="Helical" evidence="2">
    <location>
        <begin position="743"/>
        <end position="766"/>
    </location>
</feature>
<feature type="compositionally biased region" description="Low complexity" evidence="1">
    <location>
        <begin position="19"/>
        <end position="28"/>
    </location>
</feature>
<evidence type="ECO:0000313" key="3">
    <source>
        <dbReference type="EMBL" id="CAK0910084.1"/>
    </source>
</evidence>
<evidence type="ECO:0000256" key="1">
    <source>
        <dbReference type="SAM" id="MobiDB-lite"/>
    </source>
</evidence>
<organism evidence="3 4">
    <name type="scientific">Prorocentrum cordatum</name>
    <dbReference type="NCBI Taxonomy" id="2364126"/>
    <lineage>
        <taxon>Eukaryota</taxon>
        <taxon>Sar</taxon>
        <taxon>Alveolata</taxon>
        <taxon>Dinophyceae</taxon>
        <taxon>Prorocentrales</taxon>
        <taxon>Prorocentraceae</taxon>
        <taxon>Prorocentrum</taxon>
    </lineage>
</organism>
<comment type="caution">
    <text evidence="3">The sequence shown here is derived from an EMBL/GenBank/DDBJ whole genome shotgun (WGS) entry which is preliminary data.</text>
</comment>
<feature type="region of interest" description="Disordered" evidence="1">
    <location>
        <begin position="185"/>
        <end position="370"/>
    </location>
</feature>
<feature type="region of interest" description="Disordered" evidence="1">
    <location>
        <begin position="391"/>
        <end position="491"/>
    </location>
</feature>